<dbReference type="EMBL" id="BAABHJ010000008">
    <property type="protein sequence ID" value="GAA4608454.1"/>
    <property type="molecule type" value="Genomic_DNA"/>
</dbReference>
<comment type="caution">
    <text evidence="1">The sequence shown here is derived from an EMBL/GenBank/DDBJ whole genome shotgun (WGS) entry which is preliminary data.</text>
</comment>
<keyword evidence="2" id="KW-1185">Reference proteome</keyword>
<organism evidence="1 2">
    <name type="scientific">Actinoallomurus liliacearum</name>
    <dbReference type="NCBI Taxonomy" id="1080073"/>
    <lineage>
        <taxon>Bacteria</taxon>
        <taxon>Bacillati</taxon>
        <taxon>Actinomycetota</taxon>
        <taxon>Actinomycetes</taxon>
        <taxon>Streptosporangiales</taxon>
        <taxon>Thermomonosporaceae</taxon>
        <taxon>Actinoallomurus</taxon>
    </lineage>
</organism>
<gene>
    <name evidence="1" type="ORF">GCM10023195_33150</name>
</gene>
<accession>A0ABP8TKL8</accession>
<sequence length="124" mass="13689">MTESTTNPQDGVLRQERAVRARLDELATALRGHGLEVRVGTSALMAWNPKASMTDDPRGEAMNPGLSQYVAIAPDDGSLNWYWCWTGPSRDAPLETEYMCPAEEIDRAATLITKVLRVTDEGRP</sequence>
<dbReference type="RefSeq" id="WP_345354397.1">
    <property type="nucleotide sequence ID" value="NZ_BAABHJ010000008.1"/>
</dbReference>
<name>A0ABP8TKL8_9ACTN</name>
<evidence type="ECO:0000313" key="2">
    <source>
        <dbReference type="Proteomes" id="UP001500212"/>
    </source>
</evidence>
<evidence type="ECO:0008006" key="3">
    <source>
        <dbReference type="Google" id="ProtNLM"/>
    </source>
</evidence>
<evidence type="ECO:0000313" key="1">
    <source>
        <dbReference type="EMBL" id="GAA4608454.1"/>
    </source>
</evidence>
<reference evidence="2" key="1">
    <citation type="journal article" date="2019" name="Int. J. Syst. Evol. Microbiol.">
        <title>The Global Catalogue of Microorganisms (GCM) 10K type strain sequencing project: providing services to taxonomists for standard genome sequencing and annotation.</title>
        <authorList>
            <consortium name="The Broad Institute Genomics Platform"/>
            <consortium name="The Broad Institute Genome Sequencing Center for Infectious Disease"/>
            <person name="Wu L."/>
            <person name="Ma J."/>
        </authorList>
    </citation>
    <scope>NUCLEOTIDE SEQUENCE [LARGE SCALE GENOMIC DNA]</scope>
    <source>
        <strain evidence="2">JCM 17938</strain>
    </source>
</reference>
<protein>
    <recommendedName>
        <fullName evidence="3">DUF302 domain-containing protein</fullName>
    </recommendedName>
</protein>
<dbReference type="Proteomes" id="UP001500212">
    <property type="component" value="Unassembled WGS sequence"/>
</dbReference>
<proteinExistence type="predicted"/>